<evidence type="ECO:0000256" key="1">
    <source>
        <dbReference type="ARBA" id="ARBA00004370"/>
    </source>
</evidence>
<sequence length="403" mass="46993">MVTRHARIQELRRIVQQDVVDMNALRAACYQGIPDESNLRPTCWRLLLNCLPPERKAWSTFLNTHRKLYEELVQDFVIHWKTCANQAISATDTDHPLSAEPTSPWCQYFKDNEVLLQINKDVRRLRPEMSFFQRPTNHPCKIMVESGAIPLSERVHAIMLPEEHLKTTRSGANSLVEVMRKSNDEQYAILPRGQEAHWQVVERILFVYSKLNPGVKYVQGMNEIVGPIYYVFASDANVEWREHAEADSYFCFQNLMSEIVDNFIKTLDKSTVGIERQMNQLYSLLHSVDPVLHDFMTKVQELRPQYFAFRWLSLLFSQEFLLPDVICLWDTLIADPCRFSMLLYVALAMIELVRSKIMENDFSSNVRLLQNYPTFDIARIISLADEIKVECESRTRTGNRLPL</sequence>
<dbReference type="AlphaFoldDB" id="A0A5S6R478"/>
<comment type="function">
    <text evidence="6">Acts as a GTPase-activating protein for RAB35. Together with RAB35 may be involved in regulation of insulin-induced glucose transporter SLC2A4/GLUT4 translocation to the plasma membrane in adipocytes.</text>
</comment>
<dbReference type="GO" id="GO:0005096">
    <property type="term" value="F:GTPase activator activity"/>
    <property type="evidence" value="ECO:0007669"/>
    <property type="project" value="UniProtKB-KW"/>
</dbReference>
<evidence type="ECO:0000259" key="9">
    <source>
        <dbReference type="PROSITE" id="PS50086"/>
    </source>
</evidence>
<keyword evidence="10" id="KW-1185">Reference proteome</keyword>
<dbReference type="Proteomes" id="UP000046395">
    <property type="component" value="Unassembled WGS sequence"/>
</dbReference>
<dbReference type="SUPFAM" id="SSF47923">
    <property type="entry name" value="Ypt/Rab-GAP domain of gyp1p"/>
    <property type="match status" value="2"/>
</dbReference>
<evidence type="ECO:0000313" key="11">
    <source>
        <dbReference type="WBParaSite" id="TMUE_3000014243.1"/>
    </source>
</evidence>
<dbReference type="PANTHER" id="PTHR22957:SF27">
    <property type="entry name" value="TBC1 DOMAIN FAMILY MEMBER 13"/>
    <property type="match status" value="1"/>
</dbReference>
<dbReference type="PROSITE" id="PS50086">
    <property type="entry name" value="TBC_RABGAP"/>
    <property type="match status" value="1"/>
</dbReference>
<dbReference type="WBParaSite" id="TMUE_3000014243.1">
    <property type="protein sequence ID" value="TMUE_3000014243.1"/>
    <property type="gene ID" value="WBGene00302933"/>
</dbReference>
<evidence type="ECO:0000313" key="10">
    <source>
        <dbReference type="Proteomes" id="UP000046395"/>
    </source>
</evidence>
<dbReference type="Gene3D" id="1.10.8.270">
    <property type="entry name" value="putative rabgap domain of human tbc1 domain family member 14 like domains"/>
    <property type="match status" value="1"/>
</dbReference>
<dbReference type="GO" id="GO:0005737">
    <property type="term" value="C:cytoplasm"/>
    <property type="evidence" value="ECO:0007669"/>
    <property type="project" value="UniProtKB-SubCell"/>
</dbReference>
<dbReference type="PANTHER" id="PTHR22957">
    <property type="entry name" value="TBC1 DOMAIN FAMILY MEMBER GTPASE-ACTIVATING PROTEIN"/>
    <property type="match status" value="1"/>
</dbReference>
<name>A0A5S6R478_TRIMR</name>
<feature type="domain" description="Rab-GAP TBC" evidence="9">
    <location>
        <begin position="34"/>
        <end position="336"/>
    </location>
</feature>
<proteinExistence type="predicted"/>
<dbReference type="FunFam" id="1.10.8.270:FF:000019">
    <property type="entry name" value="TBC1 domain family member 13"/>
    <property type="match status" value="1"/>
</dbReference>
<comment type="subcellular location">
    <subcellularLocation>
        <location evidence="2">Cytoplasm</location>
    </subcellularLocation>
    <subcellularLocation>
        <location evidence="1">Membrane</location>
    </subcellularLocation>
</comment>
<comment type="subunit">
    <text evidence="7">Interacts with RAB1A and RAB10; in a GTP-dependent manner.</text>
</comment>
<evidence type="ECO:0000256" key="3">
    <source>
        <dbReference type="ARBA" id="ARBA00022468"/>
    </source>
</evidence>
<evidence type="ECO:0000256" key="2">
    <source>
        <dbReference type="ARBA" id="ARBA00004496"/>
    </source>
</evidence>
<dbReference type="Pfam" id="PF00566">
    <property type="entry name" value="RabGAP-TBC"/>
    <property type="match status" value="1"/>
</dbReference>
<accession>A0A5S6R478</accession>
<protein>
    <recommendedName>
        <fullName evidence="8">TBC1 domain family member 13</fullName>
    </recommendedName>
</protein>
<dbReference type="FunFam" id="1.10.472.80:FF:000009">
    <property type="entry name" value="TBC1 domain family member 13"/>
    <property type="match status" value="1"/>
</dbReference>
<dbReference type="GO" id="GO:0006886">
    <property type="term" value="P:intracellular protein transport"/>
    <property type="evidence" value="ECO:0007669"/>
    <property type="project" value="TreeGrafter"/>
</dbReference>
<dbReference type="STRING" id="70415.A0A5S6R478"/>
<dbReference type="Gene3D" id="1.10.472.80">
    <property type="entry name" value="Ypt/Rab-GAP domain of gyp1p, domain 3"/>
    <property type="match status" value="1"/>
</dbReference>
<dbReference type="InterPro" id="IPR000195">
    <property type="entry name" value="Rab-GAP-TBC_dom"/>
</dbReference>
<evidence type="ECO:0000256" key="8">
    <source>
        <dbReference type="ARBA" id="ARBA00067477"/>
    </source>
</evidence>
<evidence type="ECO:0000256" key="7">
    <source>
        <dbReference type="ARBA" id="ARBA00064536"/>
    </source>
</evidence>
<reference evidence="11" key="1">
    <citation type="submission" date="2019-12" db="UniProtKB">
        <authorList>
            <consortium name="WormBaseParasite"/>
        </authorList>
    </citation>
    <scope>IDENTIFICATION</scope>
</reference>
<keyword evidence="4" id="KW-0963">Cytoplasm</keyword>
<dbReference type="GO" id="GO:0016020">
    <property type="term" value="C:membrane"/>
    <property type="evidence" value="ECO:0007669"/>
    <property type="project" value="UniProtKB-SubCell"/>
</dbReference>
<keyword evidence="3" id="KW-0343">GTPase activation</keyword>
<dbReference type="InterPro" id="IPR035969">
    <property type="entry name" value="Rab-GAP_TBC_sf"/>
</dbReference>
<evidence type="ECO:0000256" key="4">
    <source>
        <dbReference type="ARBA" id="ARBA00022490"/>
    </source>
</evidence>
<dbReference type="SMART" id="SM00164">
    <property type="entry name" value="TBC"/>
    <property type="match status" value="1"/>
</dbReference>
<evidence type="ECO:0000256" key="6">
    <source>
        <dbReference type="ARBA" id="ARBA00059763"/>
    </source>
</evidence>
<keyword evidence="5" id="KW-0472">Membrane</keyword>
<evidence type="ECO:0000256" key="5">
    <source>
        <dbReference type="ARBA" id="ARBA00023136"/>
    </source>
</evidence>
<organism evidence="10 11">
    <name type="scientific">Trichuris muris</name>
    <name type="common">Mouse whipworm</name>
    <dbReference type="NCBI Taxonomy" id="70415"/>
    <lineage>
        <taxon>Eukaryota</taxon>
        <taxon>Metazoa</taxon>
        <taxon>Ecdysozoa</taxon>
        <taxon>Nematoda</taxon>
        <taxon>Enoplea</taxon>
        <taxon>Dorylaimia</taxon>
        <taxon>Trichinellida</taxon>
        <taxon>Trichuridae</taxon>
        <taxon>Trichuris</taxon>
    </lineage>
</organism>